<accession>A0A1F7VC04</accession>
<evidence type="ECO:0000313" key="2">
    <source>
        <dbReference type="EMBL" id="OGL87995.1"/>
    </source>
</evidence>
<name>A0A1F7VC04_9BACT</name>
<dbReference type="AlphaFoldDB" id="A0A1F7VC04"/>
<sequence>MNIQIVTLLKIAGWILTLAPLAGFLLFAIVMVREISKNDDESIKGIISIGFLVFGIGVVLLLVSYLGGYFSGTGSSI</sequence>
<evidence type="ECO:0000313" key="3">
    <source>
        <dbReference type="Proteomes" id="UP000176593"/>
    </source>
</evidence>
<comment type="caution">
    <text evidence="2">The sequence shown here is derived from an EMBL/GenBank/DDBJ whole genome shotgun (WGS) entry which is preliminary data.</text>
</comment>
<protein>
    <submittedName>
        <fullName evidence="2">Uncharacterized protein</fullName>
    </submittedName>
</protein>
<gene>
    <name evidence="2" type="ORF">A3I41_02710</name>
</gene>
<keyword evidence="1" id="KW-0812">Transmembrane</keyword>
<reference evidence="2 3" key="1">
    <citation type="journal article" date="2016" name="Nat. Commun.">
        <title>Thousands of microbial genomes shed light on interconnected biogeochemical processes in an aquifer system.</title>
        <authorList>
            <person name="Anantharaman K."/>
            <person name="Brown C.T."/>
            <person name="Hug L.A."/>
            <person name="Sharon I."/>
            <person name="Castelle C.J."/>
            <person name="Probst A.J."/>
            <person name="Thomas B.C."/>
            <person name="Singh A."/>
            <person name="Wilkins M.J."/>
            <person name="Karaoz U."/>
            <person name="Brodie E.L."/>
            <person name="Williams K.H."/>
            <person name="Hubbard S.S."/>
            <person name="Banfield J.F."/>
        </authorList>
    </citation>
    <scope>NUCLEOTIDE SEQUENCE [LARGE SCALE GENOMIC DNA]</scope>
</reference>
<feature type="transmembrane region" description="Helical" evidence="1">
    <location>
        <begin position="45"/>
        <end position="67"/>
    </location>
</feature>
<proteinExistence type="predicted"/>
<keyword evidence="1" id="KW-0472">Membrane</keyword>
<organism evidence="2 3">
    <name type="scientific">Candidatus Uhrbacteria bacterium RIFCSPLOWO2_02_FULL_48_18</name>
    <dbReference type="NCBI Taxonomy" id="1802408"/>
    <lineage>
        <taxon>Bacteria</taxon>
        <taxon>Candidatus Uhriibacteriota</taxon>
    </lineage>
</organism>
<dbReference type="EMBL" id="MGEQ01000002">
    <property type="protein sequence ID" value="OGL87995.1"/>
    <property type="molecule type" value="Genomic_DNA"/>
</dbReference>
<feature type="transmembrane region" description="Helical" evidence="1">
    <location>
        <begin position="12"/>
        <end position="33"/>
    </location>
</feature>
<evidence type="ECO:0000256" key="1">
    <source>
        <dbReference type="SAM" id="Phobius"/>
    </source>
</evidence>
<dbReference type="Proteomes" id="UP000176593">
    <property type="component" value="Unassembled WGS sequence"/>
</dbReference>
<keyword evidence="1" id="KW-1133">Transmembrane helix</keyword>